<gene>
    <name evidence="4" type="ORF">PROFUN_04978</name>
</gene>
<dbReference type="FunCoup" id="A0A2P6NSS3">
    <property type="interactions" value="719"/>
</dbReference>
<feature type="compositionally biased region" description="Basic and acidic residues" evidence="3">
    <location>
        <begin position="566"/>
        <end position="579"/>
    </location>
</feature>
<dbReference type="InterPro" id="IPR007587">
    <property type="entry name" value="SAPS"/>
</dbReference>
<feature type="compositionally biased region" description="Basic and acidic residues" evidence="3">
    <location>
        <begin position="518"/>
        <end position="527"/>
    </location>
</feature>
<dbReference type="PANTHER" id="PTHR12634">
    <property type="entry name" value="SIT4 YEAST -ASSOCIATING PROTEIN-RELATED"/>
    <property type="match status" value="1"/>
</dbReference>
<evidence type="ECO:0000256" key="1">
    <source>
        <dbReference type="ARBA" id="ARBA00006180"/>
    </source>
</evidence>
<feature type="region of interest" description="Disordered" evidence="3">
    <location>
        <begin position="506"/>
        <end position="590"/>
    </location>
</feature>
<evidence type="ECO:0000313" key="5">
    <source>
        <dbReference type="Proteomes" id="UP000241769"/>
    </source>
</evidence>
<dbReference type="GO" id="GO:0005634">
    <property type="term" value="C:nucleus"/>
    <property type="evidence" value="ECO:0007669"/>
    <property type="project" value="TreeGrafter"/>
</dbReference>
<evidence type="ECO:0000256" key="3">
    <source>
        <dbReference type="SAM" id="MobiDB-lite"/>
    </source>
</evidence>
<dbReference type="Pfam" id="PF04499">
    <property type="entry name" value="SAPS"/>
    <property type="match status" value="1"/>
</dbReference>
<sequence length="590" mass="66865">MSFWKTFGFNTGTAIDSILDGEDYTLEQLLDEEEIIQETKAQNKRLIEFFVEPETLKKLLYYITEEPQEDDDTNRKYKYPFLSCEILASEIWAICDAMYSNPGLLDMLYSYFEKESPLHPLLSSYTSRVACVLLQKKVSTTVNYMKERQGIIDHFLKHLGNGFVMELLLKIIACEDTTEGAGTLEWLCTTGLIASLISKFEPSLGTEVHENAGQALVDIIIVSMNSSSSPLIAQLESKEHVERLFGYILEKGLSSSLQNGLTVLIELLRRHVREHHDDETTLENLPPILRLSVDNLVPLIKLITPDSENNLPTLQTTTGKVVPIGFERLKIVEFISALFITNKLCIDKELVKTNILNTCLDLFFSYPWNNFLHAIVEIIIQSILEGENESLKMTLVEDCKLIQRIVDASKDNDDDCAKPKGTRKGYMGHLTAISHALLNIATITPAIDKLLSENPGWEGFVRGELSSIRERENRPLAGYIPSEYGMADEPQDFDELEDEDNDILFEHMGGYDQSGDYHPGENEFRLDPDDDSDDDDDDDDEMVVQGRHQEDSDDDDEPQQQQQEQQEEKKEEAELKAETPAEEGSTQDAV</sequence>
<dbReference type="Proteomes" id="UP000241769">
    <property type="component" value="Unassembled WGS sequence"/>
</dbReference>
<evidence type="ECO:0000313" key="4">
    <source>
        <dbReference type="EMBL" id="PRP86996.1"/>
    </source>
</evidence>
<dbReference type="STRING" id="1890364.A0A2P6NSS3"/>
<accession>A0A2P6NSS3</accession>
<dbReference type="GO" id="GO:0019888">
    <property type="term" value="F:protein phosphatase regulator activity"/>
    <property type="evidence" value="ECO:0007669"/>
    <property type="project" value="TreeGrafter"/>
</dbReference>
<protein>
    <submittedName>
        <fullName evidence="4">Uncharacterized protein</fullName>
    </submittedName>
</protein>
<dbReference type="AlphaFoldDB" id="A0A2P6NSS3"/>
<name>A0A2P6NSS3_9EUKA</name>
<dbReference type="InParanoid" id="A0A2P6NSS3"/>
<dbReference type="OrthoDB" id="295029at2759"/>
<dbReference type="EMBL" id="MDYQ01000024">
    <property type="protein sequence ID" value="PRP86996.1"/>
    <property type="molecule type" value="Genomic_DNA"/>
</dbReference>
<dbReference type="GO" id="GO:0019903">
    <property type="term" value="F:protein phosphatase binding"/>
    <property type="evidence" value="ECO:0007669"/>
    <property type="project" value="InterPro"/>
</dbReference>
<dbReference type="GO" id="GO:0005829">
    <property type="term" value="C:cytosol"/>
    <property type="evidence" value="ECO:0007669"/>
    <property type="project" value="TreeGrafter"/>
</dbReference>
<comment type="similarity">
    <text evidence="1">Belongs to the SAPS family.</text>
</comment>
<dbReference type="PANTHER" id="PTHR12634:SF8">
    <property type="entry name" value="FIERY MOUNTAIN, ISOFORM D"/>
    <property type="match status" value="1"/>
</dbReference>
<evidence type="ECO:0000256" key="2">
    <source>
        <dbReference type="ARBA" id="ARBA00023306"/>
    </source>
</evidence>
<feature type="compositionally biased region" description="Acidic residues" evidence="3">
    <location>
        <begin position="528"/>
        <end position="542"/>
    </location>
</feature>
<organism evidence="4 5">
    <name type="scientific">Planoprotostelium fungivorum</name>
    <dbReference type="NCBI Taxonomy" id="1890364"/>
    <lineage>
        <taxon>Eukaryota</taxon>
        <taxon>Amoebozoa</taxon>
        <taxon>Evosea</taxon>
        <taxon>Variosea</taxon>
        <taxon>Cavosteliida</taxon>
        <taxon>Cavosteliaceae</taxon>
        <taxon>Planoprotostelium</taxon>
    </lineage>
</organism>
<proteinExistence type="inferred from homology"/>
<keyword evidence="2" id="KW-0131">Cell cycle</keyword>
<comment type="caution">
    <text evidence="4">The sequence shown here is derived from an EMBL/GenBank/DDBJ whole genome shotgun (WGS) entry which is preliminary data.</text>
</comment>
<keyword evidence="5" id="KW-1185">Reference proteome</keyword>
<reference evidence="4 5" key="1">
    <citation type="journal article" date="2018" name="Genome Biol. Evol.">
        <title>Multiple Roots of Fruiting Body Formation in Amoebozoa.</title>
        <authorList>
            <person name="Hillmann F."/>
            <person name="Forbes G."/>
            <person name="Novohradska S."/>
            <person name="Ferling I."/>
            <person name="Riege K."/>
            <person name="Groth M."/>
            <person name="Westermann M."/>
            <person name="Marz M."/>
            <person name="Spaller T."/>
            <person name="Winckler T."/>
            <person name="Schaap P."/>
            <person name="Glockner G."/>
        </authorList>
    </citation>
    <scope>NUCLEOTIDE SEQUENCE [LARGE SCALE GENOMIC DNA]</scope>
    <source>
        <strain evidence="4 5">Jena</strain>
    </source>
</reference>